<accession>Q2LTW6</accession>
<proteinExistence type="predicted"/>
<name>Q2LTW6_SYNAS</name>
<evidence type="ECO:0000313" key="1">
    <source>
        <dbReference type="EMBL" id="ABC77525.1"/>
    </source>
</evidence>
<gene>
    <name evidence="1" type="ORF">SYN_01832</name>
</gene>
<dbReference type="RefSeq" id="WP_011417547.1">
    <property type="nucleotide sequence ID" value="NC_007759.1"/>
</dbReference>
<reference evidence="1 2" key="1">
    <citation type="journal article" date="2007" name="Proc. Natl. Acad. Sci. U.S.A.">
        <title>The genome of Syntrophus aciditrophicus: life at the thermodynamic limit of microbial growth.</title>
        <authorList>
            <person name="McInerney M.J."/>
            <person name="Rohlin L."/>
            <person name="Mouttaki H."/>
            <person name="Kim U."/>
            <person name="Krupp R.S."/>
            <person name="Rios-Hernandez L."/>
            <person name="Sieber J."/>
            <person name="Struchtemeyer C.G."/>
            <person name="Bhattacharyya A."/>
            <person name="Campbell J.W."/>
            <person name="Gunsalus R.P."/>
        </authorList>
    </citation>
    <scope>NUCLEOTIDE SEQUENCE [LARGE SCALE GENOMIC DNA]</scope>
    <source>
        <strain evidence="1 2">SB</strain>
    </source>
</reference>
<dbReference type="Gene3D" id="3.60.15.10">
    <property type="entry name" value="Ribonuclease Z/Hydroxyacylglutathione hydrolase-like"/>
    <property type="match status" value="1"/>
</dbReference>
<evidence type="ECO:0000313" key="2">
    <source>
        <dbReference type="Proteomes" id="UP000001933"/>
    </source>
</evidence>
<dbReference type="InParanoid" id="Q2LTW6"/>
<dbReference type="KEGG" id="sat:SYN_01832"/>
<dbReference type="HOGENOM" id="CLU_044335_0_0_7"/>
<sequence length="387" mass="42935">MKGFPKRGFIFWPVGTGDSTTIVVDKEDGIILQIDLRHMECATEEDDPHVPIIDILKQELPELNEKPHLSVFALTHPDKDHCQGFSQLIKEVTIGELWFSPRIFREYHKDLCEDASAFKKEAMRRVKKTITSKGNVGSGDRVHIIGYDDLLKEEEFEGFPQDQLTVPGNSITELNGEDYSDCFNAFVHAPFKDDSEGERNDTSLAFRIALSDGEVTGFAMLLGDHCYPTVKRIFDRTTDKNNLAWNVFLAPHHCSKGVMYWCDEGEKEETLRQGVLDAIEKAASDPGYIVASSEPIPKSNEAGDNPPHAIAKNRYEEIAPDGFVCTQEHGGKDHPQPIIFEVTTAGLTYWGSQVAKAAGLTSLAKAIEQARGGAAPPSDRVGFGENR</sequence>
<dbReference type="eggNOG" id="COG2333">
    <property type="taxonomic scope" value="Bacteria"/>
</dbReference>
<dbReference type="AlphaFoldDB" id="Q2LTW6"/>
<organism evidence="1 2">
    <name type="scientific">Syntrophus aciditrophicus (strain SB)</name>
    <dbReference type="NCBI Taxonomy" id="56780"/>
    <lineage>
        <taxon>Bacteria</taxon>
        <taxon>Pseudomonadati</taxon>
        <taxon>Thermodesulfobacteriota</taxon>
        <taxon>Syntrophia</taxon>
        <taxon>Syntrophales</taxon>
        <taxon>Syntrophaceae</taxon>
        <taxon>Syntrophus</taxon>
    </lineage>
</organism>
<dbReference type="SUPFAM" id="SSF56281">
    <property type="entry name" value="Metallo-hydrolase/oxidoreductase"/>
    <property type="match status" value="1"/>
</dbReference>
<dbReference type="Proteomes" id="UP000001933">
    <property type="component" value="Chromosome"/>
</dbReference>
<dbReference type="InterPro" id="IPR036866">
    <property type="entry name" value="RibonucZ/Hydroxyglut_hydro"/>
</dbReference>
<dbReference type="STRING" id="56780.SYN_01832"/>
<dbReference type="OrthoDB" id="9768813at2"/>
<keyword evidence="2" id="KW-1185">Reference proteome</keyword>
<dbReference type="EMBL" id="CP000252">
    <property type="protein sequence ID" value="ABC77525.1"/>
    <property type="molecule type" value="Genomic_DNA"/>
</dbReference>
<protein>
    <submittedName>
        <fullName evidence="1">Hypothetical cytosolic protein</fullName>
    </submittedName>
</protein>